<keyword evidence="5" id="KW-0175">Coiled coil</keyword>
<feature type="coiled-coil region" evidence="5">
    <location>
        <begin position="104"/>
        <end position="197"/>
    </location>
</feature>
<keyword evidence="4" id="KW-0206">Cytoskeleton</keyword>
<proteinExistence type="evidence at transcript level"/>
<dbReference type="PANTHER" id="PTHR18905">
    <property type="entry name" value="NINEIN"/>
    <property type="match status" value="1"/>
</dbReference>
<dbReference type="GO" id="GO:0005814">
    <property type="term" value="C:centriole"/>
    <property type="evidence" value="ECO:0007669"/>
    <property type="project" value="TreeGrafter"/>
</dbReference>
<accession>G5E239</accession>
<dbReference type="GO" id="GO:0097539">
    <property type="term" value="C:ciliary transition fiber"/>
    <property type="evidence" value="ECO:0007669"/>
    <property type="project" value="TreeGrafter"/>
</dbReference>
<keyword evidence="3" id="KW-0597">Phosphoprotein</keyword>
<comment type="subcellular location">
    <subcellularLocation>
        <location evidence="1">Cytoplasm</location>
        <location evidence="1">Cytoskeleton</location>
        <location evidence="1">Microtubule organizing center</location>
        <location evidence="1">Centrosome</location>
    </subcellularLocation>
</comment>
<organism evidence="6">
    <name type="scientific">Hymenochirus curtipes</name>
    <name type="common">western dwarf clawed frog</name>
    <dbReference type="NCBI Taxonomy" id="8362"/>
    <lineage>
        <taxon>Eukaryota</taxon>
        <taxon>Metazoa</taxon>
        <taxon>Chordata</taxon>
        <taxon>Craniata</taxon>
        <taxon>Vertebrata</taxon>
        <taxon>Euteleostomi</taxon>
        <taxon>Amphibia</taxon>
        <taxon>Batrachia</taxon>
        <taxon>Anura</taxon>
        <taxon>Pipoidea</taxon>
        <taxon>Pipidae</taxon>
        <taxon>Pipinae</taxon>
        <taxon>Hymenochirus</taxon>
    </lineage>
</organism>
<evidence type="ECO:0000256" key="3">
    <source>
        <dbReference type="ARBA" id="ARBA00022553"/>
    </source>
</evidence>
<reference evidence="6" key="1">
    <citation type="submission" date="2011-09" db="EMBL/GenBank/DDBJ databases">
        <title>The odds of duplicate gene persistence after polyploidization.</title>
        <authorList>
            <person name="Chain F.J.J."/>
            <person name="Evans B.J."/>
            <person name="Dushoff J."/>
        </authorList>
    </citation>
    <scope>NUCLEOTIDE SEQUENCE</scope>
    <source>
        <tissue evidence="6">Liver</tissue>
    </source>
</reference>
<evidence type="ECO:0000256" key="5">
    <source>
        <dbReference type="SAM" id="Coils"/>
    </source>
</evidence>
<dbReference type="GO" id="GO:0097431">
    <property type="term" value="C:mitotic spindle pole"/>
    <property type="evidence" value="ECO:0007669"/>
    <property type="project" value="TreeGrafter"/>
</dbReference>
<keyword evidence="2" id="KW-0963">Cytoplasm</keyword>
<protein>
    <recommendedName>
        <fullName evidence="7">Ninein</fullName>
    </recommendedName>
</protein>
<dbReference type="GO" id="GO:0051642">
    <property type="term" value="P:centrosome localization"/>
    <property type="evidence" value="ECO:0007669"/>
    <property type="project" value="TreeGrafter"/>
</dbReference>
<evidence type="ECO:0000256" key="1">
    <source>
        <dbReference type="ARBA" id="ARBA00004300"/>
    </source>
</evidence>
<dbReference type="AlphaFoldDB" id="G5E239"/>
<evidence type="ECO:0000256" key="2">
    <source>
        <dbReference type="ARBA" id="ARBA00022490"/>
    </source>
</evidence>
<dbReference type="GO" id="GO:0090222">
    <property type="term" value="P:centrosome-templated microtubule nucleation"/>
    <property type="evidence" value="ECO:0007669"/>
    <property type="project" value="TreeGrafter"/>
</dbReference>
<dbReference type="GO" id="GO:0000242">
    <property type="term" value="C:pericentriolar material"/>
    <property type="evidence" value="ECO:0007669"/>
    <property type="project" value="TreeGrafter"/>
</dbReference>
<feature type="non-terminal residue" evidence="6">
    <location>
        <position position="222"/>
    </location>
</feature>
<evidence type="ECO:0008006" key="7">
    <source>
        <dbReference type="Google" id="ProtNLM"/>
    </source>
</evidence>
<evidence type="ECO:0000313" key="6">
    <source>
        <dbReference type="EMBL" id="AEQ18294.1"/>
    </source>
</evidence>
<sequence length="222" mass="25506">KLDDGTGYGSVEDILDLWQEEGLENSQAILQALDFNLEGKINLIELTMTLENELLMKNEVYQAALVSFRSEIRHLLERADQTAETDQGIGPEDCPPLNMSIEAEMAIEQMREQHQQEVEQLTLELESQAAHEEHMKDVKSACEKDKLLKEHFEEKISKAEEQILLLNLQHAALQSEIVKLREEQHKAECEHKREQINREGLLNEQKGQLEEQVAALQLQLTE</sequence>
<dbReference type="PANTHER" id="PTHR18905:SF11">
    <property type="entry name" value="NINEIN"/>
    <property type="match status" value="1"/>
</dbReference>
<name>G5E239_9PIPI</name>
<dbReference type="GO" id="GO:0034454">
    <property type="term" value="P:microtubule anchoring at centrosome"/>
    <property type="evidence" value="ECO:0007669"/>
    <property type="project" value="TreeGrafter"/>
</dbReference>
<evidence type="ECO:0000256" key="4">
    <source>
        <dbReference type="ARBA" id="ARBA00023212"/>
    </source>
</evidence>
<feature type="non-terminal residue" evidence="6">
    <location>
        <position position="1"/>
    </location>
</feature>
<dbReference type="EMBL" id="JP287453">
    <property type="protein sequence ID" value="AEQ18294.1"/>
    <property type="molecule type" value="mRNA"/>
</dbReference>